<reference evidence="2" key="1">
    <citation type="journal article" date="2019" name="Int. J. Syst. Evol. Microbiol.">
        <title>The Global Catalogue of Microorganisms (GCM) 10K type strain sequencing project: providing services to taxonomists for standard genome sequencing and annotation.</title>
        <authorList>
            <consortium name="The Broad Institute Genomics Platform"/>
            <consortium name="The Broad Institute Genome Sequencing Center for Infectious Disease"/>
            <person name="Wu L."/>
            <person name="Ma J."/>
        </authorList>
    </citation>
    <scope>NUCLEOTIDE SEQUENCE [LARGE SCALE GENOMIC DNA]</scope>
    <source>
        <strain evidence="2">NBRC 112416</strain>
    </source>
</reference>
<dbReference type="Gene3D" id="3.40.630.30">
    <property type="match status" value="1"/>
</dbReference>
<dbReference type="Proteomes" id="UP001156691">
    <property type="component" value="Unassembled WGS sequence"/>
</dbReference>
<gene>
    <name evidence="1" type="ORF">GCM10010862_10130</name>
</gene>
<sequence>MVTIFAESTLMIVSNERVAEFLAQRLAHNIVPPYVAVGIEKDGEVIGGVLLNHFTGNDIHMSAAGSGWTRPFVRSIGEYVFGRLGCGRMTVVTGQPRVVRLAEQLGGEVEGLMRNHFGEGRHAFIVGILKKDWRF</sequence>
<keyword evidence="2" id="KW-1185">Reference proteome</keyword>
<evidence type="ECO:0008006" key="3">
    <source>
        <dbReference type="Google" id="ProtNLM"/>
    </source>
</evidence>
<proteinExistence type="predicted"/>
<comment type="caution">
    <text evidence="1">The sequence shown here is derived from an EMBL/GenBank/DDBJ whole genome shotgun (WGS) entry which is preliminary data.</text>
</comment>
<protein>
    <recommendedName>
        <fullName evidence="3">N-acetyltransferase domain-containing protein</fullName>
    </recommendedName>
</protein>
<evidence type="ECO:0000313" key="2">
    <source>
        <dbReference type="Proteomes" id="UP001156691"/>
    </source>
</evidence>
<accession>A0ABQ5W107</accession>
<organism evidence="1 2">
    <name type="scientific">Devosia nitrariae</name>
    <dbReference type="NCBI Taxonomy" id="2071872"/>
    <lineage>
        <taxon>Bacteria</taxon>
        <taxon>Pseudomonadati</taxon>
        <taxon>Pseudomonadota</taxon>
        <taxon>Alphaproteobacteria</taxon>
        <taxon>Hyphomicrobiales</taxon>
        <taxon>Devosiaceae</taxon>
        <taxon>Devosia</taxon>
    </lineage>
</organism>
<dbReference type="SUPFAM" id="SSF55729">
    <property type="entry name" value="Acyl-CoA N-acyltransferases (Nat)"/>
    <property type="match status" value="1"/>
</dbReference>
<evidence type="ECO:0000313" key="1">
    <source>
        <dbReference type="EMBL" id="GLQ53754.1"/>
    </source>
</evidence>
<name>A0ABQ5W107_9HYPH</name>
<dbReference type="EMBL" id="BSNS01000006">
    <property type="protein sequence ID" value="GLQ53754.1"/>
    <property type="molecule type" value="Genomic_DNA"/>
</dbReference>
<dbReference type="InterPro" id="IPR016181">
    <property type="entry name" value="Acyl_CoA_acyltransferase"/>
</dbReference>